<protein>
    <submittedName>
        <fullName evidence="1">Uncharacterized protein</fullName>
    </submittedName>
</protein>
<accession>A0AAD6F959</accession>
<evidence type="ECO:0000313" key="1">
    <source>
        <dbReference type="EMBL" id="KAJ4925290.1"/>
    </source>
</evidence>
<dbReference type="EMBL" id="JAPTMU010000021">
    <property type="protein sequence ID" value="KAJ4925290.1"/>
    <property type="molecule type" value="Genomic_DNA"/>
</dbReference>
<dbReference type="SUPFAM" id="SSF53098">
    <property type="entry name" value="Ribonuclease H-like"/>
    <property type="match status" value="1"/>
</dbReference>
<dbReference type="PANTHER" id="PTHR45913">
    <property type="entry name" value="EPM2A-INTERACTING PROTEIN 1"/>
    <property type="match status" value="1"/>
</dbReference>
<dbReference type="AlphaFoldDB" id="A0AAD6F959"/>
<sequence length="351" mass="40323">MASMMGRERGLVQRLKDHHPDLISYHCIIHQSVLCANLGEVYSEIMATVMRLIHFLRASSSLQHRLLCTFLTEVNATFDDLLLHNNIRWLSKGKVLERFWAIRKELQVFLSEKKSAKAKQFMEFMQNEEKMEAVAFLADITSHLNDLNLKIQGKNNTVCELMSAVRAFQRKLEVFKSDLQEGLLYFPKLLEQTKGENRPQNHVAFLEKLIENFKIRFDDFRLGKQVLLYIENPFLVRNVREFSAEAQQIFPWASAASLQSELIDLQENLALKEADCDTPTFWTKMVTAANFPLLHKMALHILTMFGSTYRCDSAFSPMNTCISVSAWPSCLLCQSLGNRPKVPLLSLSNSV</sequence>
<dbReference type="Proteomes" id="UP001219934">
    <property type="component" value="Unassembled WGS sequence"/>
</dbReference>
<comment type="caution">
    <text evidence="1">The sequence shown here is derived from an EMBL/GenBank/DDBJ whole genome shotgun (WGS) entry which is preliminary data.</text>
</comment>
<keyword evidence="2" id="KW-1185">Reference proteome</keyword>
<dbReference type="PANTHER" id="PTHR45913:SF21">
    <property type="entry name" value="DUF4371 DOMAIN-CONTAINING PROTEIN"/>
    <property type="match status" value="1"/>
</dbReference>
<reference evidence="1" key="1">
    <citation type="submission" date="2022-11" db="EMBL/GenBank/DDBJ databases">
        <title>Chromosome-level genome of Pogonophryne albipinna.</title>
        <authorList>
            <person name="Jo E."/>
        </authorList>
    </citation>
    <scope>NUCLEOTIDE SEQUENCE</scope>
    <source>
        <strain evidence="1">SGF0006</strain>
        <tissue evidence="1">Muscle</tissue>
    </source>
</reference>
<proteinExistence type="predicted"/>
<gene>
    <name evidence="1" type="ORF">JOQ06_018025</name>
</gene>
<dbReference type="InterPro" id="IPR012337">
    <property type="entry name" value="RNaseH-like_sf"/>
</dbReference>
<evidence type="ECO:0000313" key="2">
    <source>
        <dbReference type="Proteomes" id="UP001219934"/>
    </source>
</evidence>
<organism evidence="1 2">
    <name type="scientific">Pogonophryne albipinna</name>
    <dbReference type="NCBI Taxonomy" id="1090488"/>
    <lineage>
        <taxon>Eukaryota</taxon>
        <taxon>Metazoa</taxon>
        <taxon>Chordata</taxon>
        <taxon>Craniata</taxon>
        <taxon>Vertebrata</taxon>
        <taxon>Euteleostomi</taxon>
        <taxon>Actinopterygii</taxon>
        <taxon>Neopterygii</taxon>
        <taxon>Teleostei</taxon>
        <taxon>Neoteleostei</taxon>
        <taxon>Acanthomorphata</taxon>
        <taxon>Eupercaria</taxon>
        <taxon>Perciformes</taxon>
        <taxon>Notothenioidei</taxon>
        <taxon>Pogonophryne</taxon>
    </lineage>
</organism>
<name>A0AAD6F959_9TELE</name>